<evidence type="ECO:0000256" key="9">
    <source>
        <dbReference type="ARBA" id="ARBA00047890"/>
    </source>
</evidence>
<comment type="catalytic activity">
    <reaction evidence="9">
        <text>7-carboxy-7-carbaguanine + NH4(+) + 2 ATP = 7-cyano-7-carbaguanine + 2 AMP + 2 diphosphate + 2 H(+)</text>
        <dbReference type="Rhea" id="RHEA:27982"/>
        <dbReference type="ChEBI" id="CHEBI:15378"/>
        <dbReference type="ChEBI" id="CHEBI:28938"/>
        <dbReference type="ChEBI" id="CHEBI:30616"/>
        <dbReference type="ChEBI" id="CHEBI:33019"/>
        <dbReference type="ChEBI" id="CHEBI:45075"/>
        <dbReference type="ChEBI" id="CHEBI:61036"/>
        <dbReference type="ChEBI" id="CHEBI:456215"/>
        <dbReference type="EC" id="6.3.4.20"/>
    </reaction>
</comment>
<name>A0A8S5LXK5_9CAUD</name>
<organism evidence="10">
    <name type="scientific">Myoviridae sp. ctZgq1</name>
    <dbReference type="NCBI Taxonomy" id="2826666"/>
    <lineage>
        <taxon>Viruses</taxon>
        <taxon>Duplodnaviria</taxon>
        <taxon>Heunggongvirae</taxon>
        <taxon>Uroviricota</taxon>
        <taxon>Caudoviricetes</taxon>
    </lineage>
</organism>
<dbReference type="Pfam" id="PF06508">
    <property type="entry name" value="QueC"/>
    <property type="match status" value="1"/>
</dbReference>
<evidence type="ECO:0000256" key="5">
    <source>
        <dbReference type="ARBA" id="ARBA00022833"/>
    </source>
</evidence>
<dbReference type="PANTHER" id="PTHR42914:SF1">
    <property type="entry name" value="7-CYANO-7-DEAZAGUANINE SYNTHASE"/>
    <property type="match status" value="1"/>
</dbReference>
<evidence type="ECO:0000256" key="3">
    <source>
        <dbReference type="ARBA" id="ARBA00022723"/>
    </source>
</evidence>
<dbReference type="GO" id="GO:0016874">
    <property type="term" value="F:ligase activity"/>
    <property type="evidence" value="ECO:0007669"/>
    <property type="project" value="UniProtKB-KW"/>
</dbReference>
<proteinExistence type="inferred from homology"/>
<keyword evidence="2" id="KW-0436">Ligase</keyword>
<dbReference type="SUPFAM" id="SSF52402">
    <property type="entry name" value="Adenine nucleotide alpha hydrolases-like"/>
    <property type="match status" value="1"/>
</dbReference>
<dbReference type="GO" id="GO:0046872">
    <property type="term" value="F:metal ion binding"/>
    <property type="evidence" value="ECO:0007669"/>
    <property type="project" value="UniProtKB-KW"/>
</dbReference>
<dbReference type="Gene3D" id="3.40.50.620">
    <property type="entry name" value="HUPs"/>
    <property type="match status" value="1"/>
</dbReference>
<dbReference type="EMBL" id="BK014762">
    <property type="protein sequence ID" value="DAD74539.1"/>
    <property type="molecule type" value="Genomic_DNA"/>
</dbReference>
<evidence type="ECO:0000256" key="7">
    <source>
        <dbReference type="ARBA" id="ARBA00037993"/>
    </source>
</evidence>
<evidence type="ECO:0000256" key="4">
    <source>
        <dbReference type="ARBA" id="ARBA00022741"/>
    </source>
</evidence>
<accession>A0A8S5LXK5</accession>
<evidence type="ECO:0000256" key="2">
    <source>
        <dbReference type="ARBA" id="ARBA00022598"/>
    </source>
</evidence>
<keyword evidence="6" id="KW-0067">ATP-binding</keyword>
<sequence>MKKAVILCSGGFDSVVLTHYVKNELEYEKGYCLFFNYHQKSYPVEKKWAEEHCKRVGYEFIEINIPKFTWTNGGFYDEYFEDTQHQYLESRNKVFLAFASSVAEAKKCDTIFVGAIGGEGSGDYNDCTPKYFNIETKAIQESTGLPITISAPFCNTCKVDLIGFARKYDILPNEWSSCDYVIDGKIPCGDCGDCESSSDVARLLLGTYINNQISVNVNSLTDNFIFSDDLFEVVKESYELNTQPLNKVFIRCSRTNFDEAVRFKKLVRKLPYNVEVIISIHVYDLQWVKRHEEDILLFDEVHLPFELKRNDSDSLLDTLSTACMIKYFSHFTGYDRAVEEIEKAEHYSLEDLILYYEHDFLITKRNRHSVEDILLNINEEVIKHKIRVQVVFTDDKIDKDLTSDKMRKLFGDMVLYNFPFPIAFEKTAENVWSTYLSVSKNTYKSV</sequence>
<comment type="similarity">
    <text evidence="7">Belongs to the QueC family.</text>
</comment>
<dbReference type="GO" id="GO:0005524">
    <property type="term" value="F:ATP binding"/>
    <property type="evidence" value="ECO:0007669"/>
    <property type="project" value="UniProtKB-KW"/>
</dbReference>
<evidence type="ECO:0000256" key="1">
    <source>
        <dbReference type="ARBA" id="ARBA00005061"/>
    </source>
</evidence>
<keyword evidence="5" id="KW-0862">Zinc</keyword>
<keyword evidence="4" id="KW-0547">Nucleotide-binding</keyword>
<evidence type="ECO:0000256" key="8">
    <source>
        <dbReference type="ARBA" id="ARBA00039149"/>
    </source>
</evidence>
<evidence type="ECO:0000313" key="10">
    <source>
        <dbReference type="EMBL" id="DAD74539.1"/>
    </source>
</evidence>
<reference evidence="10" key="1">
    <citation type="journal article" date="2021" name="Proc. Natl. Acad. Sci. U.S.A.">
        <title>A Catalog of Tens of Thousands of Viruses from Human Metagenomes Reveals Hidden Associations with Chronic Diseases.</title>
        <authorList>
            <person name="Tisza M.J."/>
            <person name="Buck C.B."/>
        </authorList>
    </citation>
    <scope>NUCLEOTIDE SEQUENCE</scope>
    <source>
        <strain evidence="10">CtZgq1</strain>
    </source>
</reference>
<keyword evidence="3" id="KW-0479">Metal-binding</keyword>
<protein>
    <recommendedName>
        <fullName evidence="8">7-cyano-7-deazaguanine synthase</fullName>
        <ecNumber evidence="8">6.3.4.20</ecNumber>
    </recommendedName>
</protein>
<comment type="pathway">
    <text evidence="1">Purine metabolism; 7-cyano-7-deazaguanine biosynthesis.</text>
</comment>
<dbReference type="PANTHER" id="PTHR42914">
    <property type="entry name" value="7-CYANO-7-DEAZAGUANINE SYNTHASE"/>
    <property type="match status" value="1"/>
</dbReference>
<dbReference type="EC" id="6.3.4.20" evidence="8"/>
<evidence type="ECO:0000256" key="6">
    <source>
        <dbReference type="ARBA" id="ARBA00022840"/>
    </source>
</evidence>
<dbReference type="InterPro" id="IPR014729">
    <property type="entry name" value="Rossmann-like_a/b/a_fold"/>
</dbReference>
<dbReference type="InterPro" id="IPR018317">
    <property type="entry name" value="QueC"/>
</dbReference>